<gene>
    <name evidence="2" type="ORF">P0Y49_07920</name>
</gene>
<dbReference type="PANTHER" id="PTHR30595:SF6">
    <property type="entry name" value="SCHLAFEN ALBA-2 DOMAIN-CONTAINING PROTEIN"/>
    <property type="match status" value="1"/>
</dbReference>
<dbReference type="PANTHER" id="PTHR30595">
    <property type="entry name" value="GLPR-RELATED TRANSCRIPTIONAL REPRESSOR"/>
    <property type="match status" value="1"/>
</dbReference>
<dbReference type="Proteomes" id="UP001214530">
    <property type="component" value="Chromosome"/>
</dbReference>
<name>A0AAJ5WB36_9SPHI</name>
<reference evidence="2" key="1">
    <citation type="submission" date="2023-03" db="EMBL/GenBank/DDBJ databases">
        <title>Andean soil-derived lignocellulolytic bacterial consortium as a source of novel taxa and putative plastic-active enzymes.</title>
        <authorList>
            <person name="Diaz-Garcia L."/>
            <person name="Chuvochina M."/>
            <person name="Feuerriegel G."/>
            <person name="Bunk B."/>
            <person name="Sproer C."/>
            <person name="Streit W.R."/>
            <person name="Rodriguez L.M."/>
            <person name="Overmann J."/>
            <person name="Jimenez D.J."/>
        </authorList>
    </citation>
    <scope>NUCLEOTIDE SEQUENCE</scope>
    <source>
        <strain evidence="2">MAG 3858</strain>
    </source>
</reference>
<dbReference type="AlphaFoldDB" id="A0AAJ5WB36"/>
<dbReference type="Gene3D" id="3.30.950.30">
    <property type="entry name" value="Schlafen, AAA domain"/>
    <property type="match status" value="1"/>
</dbReference>
<dbReference type="Pfam" id="PF04326">
    <property type="entry name" value="SLFN_AlbA_2"/>
    <property type="match status" value="1"/>
</dbReference>
<evidence type="ECO:0000313" key="3">
    <source>
        <dbReference type="Proteomes" id="UP001214530"/>
    </source>
</evidence>
<organism evidence="2 3">
    <name type="scientific">Candidatus Pedobacter colombiensis</name>
    <dbReference type="NCBI Taxonomy" id="3121371"/>
    <lineage>
        <taxon>Bacteria</taxon>
        <taxon>Pseudomonadati</taxon>
        <taxon>Bacteroidota</taxon>
        <taxon>Sphingobacteriia</taxon>
        <taxon>Sphingobacteriales</taxon>
        <taxon>Sphingobacteriaceae</taxon>
        <taxon>Pedobacter</taxon>
    </lineage>
</organism>
<protein>
    <submittedName>
        <fullName evidence="2">ATP-binding protein</fullName>
    </submittedName>
</protein>
<sequence length="501" mass="56305">MAGKILICWRILIQKIDIIIYFLSLSDKLLLMTNNIVNILDQFEKSIDLKQPYLKTNLEENAEIEFKNSLQTKSDTIDKGYLKTISGFANNSGGTIIFGVSPDKHEIVGIKEEYENLDGRYVSSTIANGLDGSFKFQFVTKRFLSKVVGFLVVEKAMTKPVIMKVDAAEFKLGEIYYRYPAQTSKIQAQDLRRILNEEVATGINRVMGNMNKLISIGEDAAILDTSSGIIDTGDHQPKFVLDEKMLKNLNLIKRGQFVEEEGAPAYLIKGEIETGNVEVVEKTVLSNLYESDIMNYFTSGSCDCPELVLEKLLSLSSPYFPVHFFMSQCNWGVKEALEFIDSPVIKNVNSNTADKVRERITTEYSYGKNGVISLEILETLKDGTCPIIHLTTVAGKYGLGKTMHQKVVRTMIYNTMKIHSDLGQDVFDEYPSLVVDALSNLEQDYVKANPEYVLSIIQKLYPQKNNTVLKKAICFIDKVLYARQASAPVQKIAYAVEVEEG</sequence>
<feature type="domain" description="Schlafen AlbA-2" evidence="1">
    <location>
        <begin position="60"/>
        <end position="185"/>
    </location>
</feature>
<keyword evidence="2" id="KW-0067">ATP-binding</keyword>
<evidence type="ECO:0000259" key="1">
    <source>
        <dbReference type="Pfam" id="PF04326"/>
    </source>
</evidence>
<keyword evidence="2" id="KW-0547">Nucleotide-binding</keyword>
<dbReference type="EMBL" id="CP119313">
    <property type="protein sequence ID" value="WEK21065.1"/>
    <property type="molecule type" value="Genomic_DNA"/>
</dbReference>
<proteinExistence type="predicted"/>
<accession>A0AAJ5WB36</accession>
<dbReference type="GO" id="GO:0005524">
    <property type="term" value="F:ATP binding"/>
    <property type="evidence" value="ECO:0007669"/>
    <property type="project" value="UniProtKB-KW"/>
</dbReference>
<dbReference type="InterPro" id="IPR007421">
    <property type="entry name" value="Schlafen_AlbA_2_dom"/>
</dbReference>
<evidence type="ECO:0000313" key="2">
    <source>
        <dbReference type="EMBL" id="WEK21065.1"/>
    </source>
</evidence>
<dbReference type="InterPro" id="IPR038461">
    <property type="entry name" value="Schlafen_AlbA_2_dom_sf"/>
</dbReference>